<keyword evidence="7" id="KW-1185">Reference proteome</keyword>
<protein>
    <submittedName>
        <fullName evidence="6">Transcriptional regulator, TetR family</fullName>
    </submittedName>
</protein>
<dbReference type="Pfam" id="PF00440">
    <property type="entry name" value="TetR_N"/>
    <property type="match status" value="1"/>
</dbReference>
<evidence type="ECO:0000256" key="4">
    <source>
        <dbReference type="PROSITE-ProRule" id="PRU00335"/>
    </source>
</evidence>
<dbReference type="SUPFAM" id="SSF46689">
    <property type="entry name" value="Homeodomain-like"/>
    <property type="match status" value="1"/>
</dbReference>
<evidence type="ECO:0000259" key="5">
    <source>
        <dbReference type="PROSITE" id="PS50977"/>
    </source>
</evidence>
<dbReference type="GO" id="GO:0000976">
    <property type="term" value="F:transcription cis-regulatory region binding"/>
    <property type="evidence" value="ECO:0007669"/>
    <property type="project" value="TreeGrafter"/>
</dbReference>
<dbReference type="Pfam" id="PF16295">
    <property type="entry name" value="TetR_C_10"/>
    <property type="match status" value="1"/>
</dbReference>
<gene>
    <name evidence="6" type="ORF">SAMN05216203_2864</name>
</gene>
<dbReference type="InterPro" id="IPR032551">
    <property type="entry name" value="BscR_C"/>
</dbReference>
<feature type="domain" description="HTH tetR-type" evidence="5">
    <location>
        <begin position="14"/>
        <end position="74"/>
    </location>
</feature>
<dbReference type="InterPro" id="IPR001647">
    <property type="entry name" value="HTH_TetR"/>
</dbReference>
<dbReference type="STRING" id="650891.SAMN05216203_2864"/>
<dbReference type="EMBL" id="FOYW01000002">
    <property type="protein sequence ID" value="SFR76391.1"/>
    <property type="molecule type" value="Genomic_DNA"/>
</dbReference>
<keyword evidence="3" id="KW-0804">Transcription</keyword>
<dbReference type="AlphaFoldDB" id="A0A1I6JBT4"/>
<organism evidence="6 7">
    <name type="scientific">Marinobacter daqiaonensis</name>
    <dbReference type="NCBI Taxonomy" id="650891"/>
    <lineage>
        <taxon>Bacteria</taxon>
        <taxon>Pseudomonadati</taxon>
        <taxon>Pseudomonadota</taxon>
        <taxon>Gammaproteobacteria</taxon>
        <taxon>Pseudomonadales</taxon>
        <taxon>Marinobacteraceae</taxon>
        <taxon>Marinobacter</taxon>
    </lineage>
</organism>
<dbReference type="GO" id="GO:0003700">
    <property type="term" value="F:DNA-binding transcription factor activity"/>
    <property type="evidence" value="ECO:0007669"/>
    <property type="project" value="TreeGrafter"/>
</dbReference>
<keyword evidence="1" id="KW-0805">Transcription regulation</keyword>
<proteinExistence type="predicted"/>
<evidence type="ECO:0000313" key="6">
    <source>
        <dbReference type="EMBL" id="SFR76391.1"/>
    </source>
</evidence>
<dbReference type="PRINTS" id="PR00455">
    <property type="entry name" value="HTHTETR"/>
</dbReference>
<dbReference type="InterPro" id="IPR050109">
    <property type="entry name" value="HTH-type_TetR-like_transc_reg"/>
</dbReference>
<evidence type="ECO:0000256" key="3">
    <source>
        <dbReference type="ARBA" id="ARBA00023163"/>
    </source>
</evidence>
<dbReference type="Gene3D" id="1.10.357.10">
    <property type="entry name" value="Tetracycline Repressor, domain 2"/>
    <property type="match status" value="1"/>
</dbReference>
<dbReference type="PROSITE" id="PS50977">
    <property type="entry name" value="HTH_TETR_2"/>
    <property type="match status" value="1"/>
</dbReference>
<reference evidence="6 7" key="1">
    <citation type="submission" date="2016-10" db="EMBL/GenBank/DDBJ databases">
        <authorList>
            <person name="de Groot N.N."/>
        </authorList>
    </citation>
    <scope>NUCLEOTIDE SEQUENCE [LARGE SCALE GENOMIC DNA]</scope>
    <source>
        <strain evidence="6 7">CGMCC 1.9167</strain>
    </source>
</reference>
<evidence type="ECO:0000313" key="7">
    <source>
        <dbReference type="Proteomes" id="UP000198644"/>
    </source>
</evidence>
<evidence type="ECO:0000256" key="2">
    <source>
        <dbReference type="ARBA" id="ARBA00023125"/>
    </source>
</evidence>
<dbReference type="PANTHER" id="PTHR30055:SF234">
    <property type="entry name" value="HTH-TYPE TRANSCRIPTIONAL REGULATOR BETI"/>
    <property type="match status" value="1"/>
</dbReference>
<sequence>MPASSLQTQQNDQNPKRLAILEAALEQFAELGVNGVAVPDIAARARVGTGTIYRYFQNKEALVNALYQEEKQRLERCLTGESGDESDPRRLFHGLWLRMVGFAREHPRSFRFLELQYHLPYLDRSSREMEHRILKRQADVCRYLQDMGIFRADMRAEIIMATVWGAFVNLMKAERAGYTRLTEEDINSARDGCWRLCASSAA</sequence>
<accession>A0A1I6JBT4</accession>
<dbReference type="RefSeq" id="WP_167812676.1">
    <property type="nucleotide sequence ID" value="NZ_FOYW01000002.1"/>
</dbReference>
<name>A0A1I6JBT4_9GAMM</name>
<evidence type="ECO:0000256" key="1">
    <source>
        <dbReference type="ARBA" id="ARBA00023015"/>
    </source>
</evidence>
<dbReference type="Proteomes" id="UP000198644">
    <property type="component" value="Unassembled WGS sequence"/>
</dbReference>
<keyword evidence="2 4" id="KW-0238">DNA-binding</keyword>
<feature type="DNA-binding region" description="H-T-H motif" evidence="4">
    <location>
        <begin position="37"/>
        <end position="56"/>
    </location>
</feature>
<dbReference type="InterPro" id="IPR009057">
    <property type="entry name" value="Homeodomain-like_sf"/>
</dbReference>
<dbReference type="PANTHER" id="PTHR30055">
    <property type="entry name" value="HTH-TYPE TRANSCRIPTIONAL REGULATOR RUTR"/>
    <property type="match status" value="1"/>
</dbReference>